<reference evidence="1 2" key="1">
    <citation type="submission" date="2020-05" db="EMBL/GenBank/DDBJ databases">
        <authorList>
            <person name="Carlin C.R."/>
        </authorList>
    </citation>
    <scope>NUCLEOTIDE SEQUENCE [LARGE SCALE GENOMIC DNA]</scope>
    <source>
        <strain evidence="1 2">FSL W9-0585</strain>
    </source>
</reference>
<evidence type="ECO:0000313" key="2">
    <source>
        <dbReference type="Proteomes" id="UP000548787"/>
    </source>
</evidence>
<protein>
    <submittedName>
        <fullName evidence="1">Uncharacterized protein</fullName>
    </submittedName>
</protein>
<keyword evidence="2" id="KW-1185">Reference proteome</keyword>
<dbReference type="RefSeq" id="WP_181676678.1">
    <property type="nucleotide sequence ID" value="NZ_JABJVM010000008.1"/>
</dbReference>
<dbReference type="AlphaFoldDB" id="A0A7W1YG88"/>
<evidence type="ECO:0000313" key="1">
    <source>
        <dbReference type="EMBL" id="MBA3926520.1"/>
    </source>
</evidence>
<comment type="caution">
    <text evidence="1">The sequence shown here is derived from an EMBL/GenBank/DDBJ whole genome shotgun (WGS) entry which is preliminary data.</text>
</comment>
<accession>A0A7W1YG88</accession>
<sequence>MPYYLIIRKSKDIEDSQDMEAANEIHAAQAYIDNYPLFFHSNSWIKVGKNTVNWGIGHIQHGKSRINDANGNTILDDLAIESTFIVFTTMDFNA</sequence>
<dbReference type="Proteomes" id="UP000548787">
    <property type="component" value="Unassembled WGS sequence"/>
</dbReference>
<gene>
    <name evidence="1" type="ORF">HPK16_09205</name>
</gene>
<proteinExistence type="predicted"/>
<reference evidence="1 2" key="2">
    <citation type="submission" date="2020-08" db="EMBL/GenBank/DDBJ databases">
        <title>Listeria ohnekaius sp. nov. and Listeria portnoyii sp. nov. isolated from non-agricultural and natural environments.</title>
        <authorList>
            <person name="Weller D."/>
            <person name="Belias A.M."/>
            <person name="Liao J."/>
            <person name="Guo S."/>
            <person name="Orsi R.H."/>
            <person name="Wiedmann M."/>
        </authorList>
    </citation>
    <scope>NUCLEOTIDE SEQUENCE [LARGE SCALE GENOMIC DNA]</scope>
    <source>
        <strain evidence="1 2">FSL W9-0585</strain>
    </source>
</reference>
<dbReference type="EMBL" id="JABJVM010000008">
    <property type="protein sequence ID" value="MBA3926520.1"/>
    <property type="molecule type" value="Genomic_DNA"/>
</dbReference>
<name>A0A7W1YG88_9LIST</name>
<organism evidence="1 2">
    <name type="scientific">Listeria rustica</name>
    <dbReference type="NCBI Taxonomy" id="2713503"/>
    <lineage>
        <taxon>Bacteria</taxon>
        <taxon>Bacillati</taxon>
        <taxon>Bacillota</taxon>
        <taxon>Bacilli</taxon>
        <taxon>Bacillales</taxon>
        <taxon>Listeriaceae</taxon>
        <taxon>Listeria</taxon>
    </lineage>
</organism>